<keyword evidence="2" id="KW-1185">Reference proteome</keyword>
<evidence type="ECO:0000313" key="2">
    <source>
        <dbReference type="Proteomes" id="UP000827788"/>
    </source>
</evidence>
<dbReference type="EMBL" id="MZ443774">
    <property type="protein sequence ID" value="QZE57125.1"/>
    <property type="molecule type" value="Genomic_DNA"/>
</dbReference>
<name>A0AAE7XKI7_9CAUD</name>
<sequence>MSEKETFVQVHEAYLQESASRGAARSKITDQFTTYLKKNNGKLPALGVPMEEFVRWANMIPTEINPDIARQLMFISSATYTHYVWSFTKASFVIEKELWPHLIEGDAPKVLPTSTLRQLPHWSQWINCVFTLDYKHAATGHKYEIDIEGFWATYVNYQEATHLSLSCLGVYNDGTGNQVMSLYIIFDITKDMELSDGFDWFMHLVGGRGATGVDINSDNGSEVNEAVMALMKPVVNVLLFVASQVDNIYKGGIKSLKPRRSGNSYKIIPVRDVREWNVGTELLNEIRTYENEVKSHESNGRRAHIRRAHHHSYWYGPLKGERELKSRWVPPCVVRGTVVE</sequence>
<dbReference type="Proteomes" id="UP000827788">
    <property type="component" value="Segment"/>
</dbReference>
<accession>A0AAE7XKI7</accession>
<dbReference type="InterPro" id="IPR058915">
    <property type="entry name" value="AcrVA2-like"/>
</dbReference>
<protein>
    <submittedName>
        <fullName evidence="1">Uncharacterized protein</fullName>
    </submittedName>
</protein>
<gene>
    <name evidence="1" type="ORF">pEaSNUABM32_00252</name>
</gene>
<evidence type="ECO:0000313" key="1">
    <source>
        <dbReference type="EMBL" id="QZE57125.1"/>
    </source>
</evidence>
<reference evidence="1 2" key="1">
    <citation type="submission" date="2021-06" db="EMBL/GenBank/DDBJ databases">
        <title>Complete genome sequence of Erwinia phage pEa_SNUABM_32.</title>
        <authorList>
            <person name="Kim S.G."/>
            <person name="Park S.C."/>
        </authorList>
    </citation>
    <scope>NUCLEOTIDE SEQUENCE [LARGE SCALE GENOMIC DNA]</scope>
</reference>
<dbReference type="Pfam" id="PF26125">
    <property type="entry name" value="AcrVA2-like"/>
    <property type="match status" value="1"/>
</dbReference>
<proteinExistence type="predicted"/>
<organism evidence="1 2">
    <name type="scientific">Erwinia phage pEa_SNUABM_32</name>
    <dbReference type="NCBI Taxonomy" id="2869555"/>
    <lineage>
        <taxon>Viruses</taxon>
        <taxon>Duplodnaviria</taxon>
        <taxon>Heunggongvirae</taxon>
        <taxon>Uroviricota</taxon>
        <taxon>Caudoviricetes</taxon>
        <taxon>Alexandravirus</taxon>
        <taxon>Alexandravirus SNUABM32</taxon>
    </lineage>
</organism>